<keyword evidence="4 5" id="KW-0472">Membrane</keyword>
<evidence type="ECO:0000313" key="8">
    <source>
        <dbReference type="Proteomes" id="UP000734218"/>
    </source>
</evidence>
<name>A0ABX0XJ18_9SPHN</name>
<keyword evidence="2 5" id="KW-0812">Transmembrane</keyword>
<dbReference type="InterPro" id="IPR002810">
    <property type="entry name" value="NfeD-like_C"/>
</dbReference>
<dbReference type="PANTHER" id="PTHR33507">
    <property type="entry name" value="INNER MEMBRANE PROTEIN YBBJ"/>
    <property type="match status" value="1"/>
</dbReference>
<proteinExistence type="predicted"/>
<evidence type="ECO:0000256" key="5">
    <source>
        <dbReference type="SAM" id="Phobius"/>
    </source>
</evidence>
<organism evidence="7 8">
    <name type="scientific">Sphingomonas jejuensis</name>
    <dbReference type="NCBI Taxonomy" id="904715"/>
    <lineage>
        <taxon>Bacteria</taxon>
        <taxon>Pseudomonadati</taxon>
        <taxon>Pseudomonadota</taxon>
        <taxon>Alphaproteobacteria</taxon>
        <taxon>Sphingomonadales</taxon>
        <taxon>Sphingomonadaceae</taxon>
        <taxon>Sphingomonas</taxon>
    </lineage>
</organism>
<dbReference type="Pfam" id="PF01957">
    <property type="entry name" value="NfeD"/>
    <property type="match status" value="1"/>
</dbReference>
<evidence type="ECO:0000259" key="6">
    <source>
        <dbReference type="Pfam" id="PF01957"/>
    </source>
</evidence>
<dbReference type="InterPro" id="IPR012340">
    <property type="entry name" value="NA-bd_OB-fold"/>
</dbReference>
<dbReference type="RefSeq" id="WP_167953231.1">
    <property type="nucleotide sequence ID" value="NZ_JAATJE010000001.1"/>
</dbReference>
<accession>A0ABX0XJ18</accession>
<feature type="transmembrane region" description="Helical" evidence="5">
    <location>
        <begin position="12"/>
        <end position="36"/>
    </location>
</feature>
<dbReference type="EMBL" id="JAATJE010000001">
    <property type="protein sequence ID" value="NJC33328.1"/>
    <property type="molecule type" value="Genomic_DNA"/>
</dbReference>
<dbReference type="InterPro" id="IPR052165">
    <property type="entry name" value="Membrane_assoc_protease"/>
</dbReference>
<evidence type="ECO:0000256" key="4">
    <source>
        <dbReference type="ARBA" id="ARBA00023136"/>
    </source>
</evidence>
<reference evidence="7 8" key="1">
    <citation type="submission" date="2020-03" db="EMBL/GenBank/DDBJ databases">
        <title>Genomic Encyclopedia of Type Strains, Phase IV (KMG-IV): sequencing the most valuable type-strain genomes for metagenomic binning, comparative biology and taxonomic classification.</title>
        <authorList>
            <person name="Goeker M."/>
        </authorList>
    </citation>
    <scope>NUCLEOTIDE SEQUENCE [LARGE SCALE GENOMIC DNA]</scope>
    <source>
        <strain evidence="7 8">DSM 27651</strain>
    </source>
</reference>
<evidence type="ECO:0000256" key="1">
    <source>
        <dbReference type="ARBA" id="ARBA00004141"/>
    </source>
</evidence>
<sequence length="150" mass="16068">MNPSDLDPAWYWMGLALLLAIAELLVPGVFLVWLAAAAAGTAVVTWGLAPPLVVQLIAFTAFAIAAVLGGRRWYVTHPVASQDPFINERAIRLIGEEVRATTAFQNGRGRIRLGDSEWSARGPDCAEGACLTIIGSEGATLIVRPVEMLR</sequence>
<feature type="domain" description="NfeD-like C-terminal" evidence="6">
    <location>
        <begin position="92"/>
        <end position="145"/>
    </location>
</feature>
<evidence type="ECO:0000313" key="7">
    <source>
        <dbReference type="EMBL" id="NJC33328.1"/>
    </source>
</evidence>
<dbReference type="Proteomes" id="UP000734218">
    <property type="component" value="Unassembled WGS sequence"/>
</dbReference>
<evidence type="ECO:0000256" key="3">
    <source>
        <dbReference type="ARBA" id="ARBA00022989"/>
    </source>
</evidence>
<comment type="caution">
    <text evidence="7">The sequence shown here is derived from an EMBL/GenBank/DDBJ whole genome shotgun (WGS) entry which is preliminary data.</text>
</comment>
<feature type="transmembrane region" description="Helical" evidence="5">
    <location>
        <begin position="48"/>
        <end position="68"/>
    </location>
</feature>
<gene>
    <name evidence="7" type="ORF">GGR88_000802</name>
</gene>
<keyword evidence="8" id="KW-1185">Reference proteome</keyword>
<keyword evidence="3 5" id="KW-1133">Transmembrane helix</keyword>
<comment type="subcellular location">
    <subcellularLocation>
        <location evidence="1">Membrane</location>
        <topology evidence="1">Multi-pass membrane protein</topology>
    </subcellularLocation>
</comment>
<dbReference type="Gene3D" id="2.40.50.140">
    <property type="entry name" value="Nucleic acid-binding proteins"/>
    <property type="match status" value="1"/>
</dbReference>
<evidence type="ECO:0000256" key="2">
    <source>
        <dbReference type="ARBA" id="ARBA00022692"/>
    </source>
</evidence>
<dbReference type="PANTHER" id="PTHR33507:SF3">
    <property type="entry name" value="INNER MEMBRANE PROTEIN YBBJ"/>
    <property type="match status" value="1"/>
</dbReference>
<protein>
    <recommendedName>
        <fullName evidence="6">NfeD-like C-terminal domain-containing protein</fullName>
    </recommendedName>
</protein>